<reference evidence="1 2" key="1">
    <citation type="journal article" date="2016" name="Nat. Commun.">
        <title>Thousands of microbial genomes shed light on interconnected biogeochemical processes in an aquifer system.</title>
        <authorList>
            <person name="Anantharaman K."/>
            <person name="Brown C.T."/>
            <person name="Hug L.A."/>
            <person name="Sharon I."/>
            <person name="Castelle C.J."/>
            <person name="Probst A.J."/>
            <person name="Thomas B.C."/>
            <person name="Singh A."/>
            <person name="Wilkins M.J."/>
            <person name="Karaoz U."/>
            <person name="Brodie E.L."/>
            <person name="Williams K.H."/>
            <person name="Hubbard S.S."/>
            <person name="Banfield J.F."/>
        </authorList>
    </citation>
    <scope>NUCLEOTIDE SEQUENCE [LARGE SCALE GENOMIC DNA]</scope>
</reference>
<proteinExistence type="predicted"/>
<gene>
    <name evidence="1" type="ORF">A2531_03200</name>
</gene>
<evidence type="ECO:0000313" key="2">
    <source>
        <dbReference type="Proteomes" id="UP000177579"/>
    </source>
</evidence>
<dbReference type="NCBIfam" id="TIGR03976">
    <property type="entry name" value="chp_LLNDYxLRE"/>
    <property type="match status" value="1"/>
</dbReference>
<dbReference type="InterPro" id="IPR023974">
    <property type="entry name" value="HxsD"/>
</dbReference>
<sequence>MENKIKIKLDIGIYPLEAVYAACYMFIDRVYIYLEDINEKKQIFLQFKAKEEKLDMEVIKGEFLNELLHCVYRINIAKNNKKIREYIVEKALFSAISQSDNEDDLIFDDPLGIAIPWEEKYGDGKK</sequence>
<accession>A0A1F5TQM8</accession>
<organism evidence="1 2">
    <name type="scientific">Candidatus Falkowbacteria bacterium RIFOXYD2_FULL_34_120</name>
    <dbReference type="NCBI Taxonomy" id="1798007"/>
    <lineage>
        <taxon>Bacteria</taxon>
        <taxon>Candidatus Falkowiibacteriota</taxon>
    </lineage>
</organism>
<name>A0A1F5TQM8_9BACT</name>
<dbReference type="Proteomes" id="UP000177579">
    <property type="component" value="Unassembled WGS sequence"/>
</dbReference>
<protein>
    <submittedName>
        <fullName evidence="1">His-Xaa-Ser system protein HxsD</fullName>
    </submittedName>
</protein>
<evidence type="ECO:0000313" key="1">
    <source>
        <dbReference type="EMBL" id="OGF41064.1"/>
    </source>
</evidence>
<dbReference type="AlphaFoldDB" id="A0A1F5TQM8"/>
<dbReference type="EMBL" id="MFGO01000014">
    <property type="protein sequence ID" value="OGF41064.1"/>
    <property type="molecule type" value="Genomic_DNA"/>
</dbReference>
<comment type="caution">
    <text evidence="1">The sequence shown here is derived from an EMBL/GenBank/DDBJ whole genome shotgun (WGS) entry which is preliminary data.</text>
</comment>